<organism evidence="2 3">
    <name type="scientific">Roseibium suaedae</name>
    <dbReference type="NCBI Taxonomy" id="735517"/>
    <lineage>
        <taxon>Bacteria</taxon>
        <taxon>Pseudomonadati</taxon>
        <taxon>Pseudomonadota</taxon>
        <taxon>Alphaproteobacteria</taxon>
        <taxon>Hyphomicrobiales</taxon>
        <taxon>Stappiaceae</taxon>
        <taxon>Roseibium</taxon>
    </lineage>
</organism>
<evidence type="ECO:0008006" key="4">
    <source>
        <dbReference type="Google" id="ProtNLM"/>
    </source>
</evidence>
<dbReference type="OrthoDB" id="7222937at2"/>
<evidence type="ECO:0000313" key="2">
    <source>
        <dbReference type="EMBL" id="SHM65331.1"/>
    </source>
</evidence>
<protein>
    <recommendedName>
        <fullName evidence="4">Site-specific integrase</fullName>
    </recommendedName>
</protein>
<evidence type="ECO:0000256" key="1">
    <source>
        <dbReference type="ARBA" id="ARBA00023172"/>
    </source>
</evidence>
<dbReference type="GO" id="GO:0003677">
    <property type="term" value="F:DNA binding"/>
    <property type="evidence" value="ECO:0007669"/>
    <property type="project" value="InterPro"/>
</dbReference>
<keyword evidence="1" id="KW-0233">DNA recombination</keyword>
<accession>A0A1M7KIX9</accession>
<dbReference type="GO" id="GO:0015074">
    <property type="term" value="P:DNA integration"/>
    <property type="evidence" value="ECO:0007669"/>
    <property type="project" value="InterPro"/>
</dbReference>
<dbReference type="GO" id="GO:0006310">
    <property type="term" value="P:DNA recombination"/>
    <property type="evidence" value="ECO:0007669"/>
    <property type="project" value="UniProtKB-KW"/>
</dbReference>
<dbReference type="Proteomes" id="UP000186002">
    <property type="component" value="Unassembled WGS sequence"/>
</dbReference>
<dbReference type="EMBL" id="FRBW01000003">
    <property type="protein sequence ID" value="SHM65331.1"/>
    <property type="molecule type" value="Genomic_DNA"/>
</dbReference>
<sequence>MDLSGGETIHNSLYFLPMILVYLGMRRVEAAGLMVDEVVETASGWAFDIKSNEIRGLKTPQSARLLPVPPEMLRLGFLGYIEKVRSLGYRQLFPELCNPFDRKNADPGDRFYKNFSPLFIANAANGGPQWIRVLHALRHGHADTLKQNGVSPELIEDIQGRDGASQTAIRYTNPAGLPLLKDLLSRYPVVTGHLEPKPIRLLSFVEAKEPAPWFEDLDVKRGLRGKRT</sequence>
<reference evidence="2 3" key="1">
    <citation type="submission" date="2016-11" db="EMBL/GenBank/DDBJ databases">
        <authorList>
            <person name="Jaros S."/>
            <person name="Januszkiewicz K."/>
            <person name="Wedrychowicz H."/>
        </authorList>
    </citation>
    <scope>NUCLEOTIDE SEQUENCE [LARGE SCALE GENOMIC DNA]</scope>
    <source>
        <strain evidence="2 3">DSM 22153</strain>
    </source>
</reference>
<dbReference type="STRING" id="735517.SAMN05444272_2868"/>
<keyword evidence="3" id="KW-1185">Reference proteome</keyword>
<dbReference type="SUPFAM" id="SSF56349">
    <property type="entry name" value="DNA breaking-rejoining enzymes"/>
    <property type="match status" value="1"/>
</dbReference>
<dbReference type="InterPro" id="IPR011010">
    <property type="entry name" value="DNA_brk_join_enz"/>
</dbReference>
<proteinExistence type="predicted"/>
<evidence type="ECO:0000313" key="3">
    <source>
        <dbReference type="Proteomes" id="UP000186002"/>
    </source>
</evidence>
<dbReference type="Gene3D" id="1.10.443.10">
    <property type="entry name" value="Intergrase catalytic core"/>
    <property type="match status" value="1"/>
</dbReference>
<gene>
    <name evidence="2" type="ORF">SAMN05444272_2868</name>
</gene>
<dbReference type="AlphaFoldDB" id="A0A1M7KIX9"/>
<dbReference type="RefSeq" id="WP_073014008.1">
    <property type="nucleotide sequence ID" value="NZ_FRBW01000003.1"/>
</dbReference>
<dbReference type="InterPro" id="IPR013762">
    <property type="entry name" value="Integrase-like_cat_sf"/>
</dbReference>
<name>A0A1M7KIX9_9HYPH</name>